<dbReference type="HOGENOM" id="CLU_040273_3_0_9"/>
<dbReference type="RefSeq" id="WP_013172591.1">
    <property type="nucleotide sequence ID" value="NC_014219.1"/>
</dbReference>
<dbReference type="Gene3D" id="3.30.70.1880">
    <property type="entry name" value="Protein of unknown function DUF881"/>
    <property type="match status" value="1"/>
</dbReference>
<proteinExistence type="inferred from homology"/>
<dbReference type="PANTHER" id="PTHR37313:SF2">
    <property type="entry name" value="UPF0749 PROTEIN YLXX"/>
    <property type="match status" value="1"/>
</dbReference>
<name>D6XTN1_BACIE</name>
<dbReference type="AlphaFoldDB" id="D6XTN1"/>
<dbReference type="KEGG" id="bse:Bsel_1658"/>
<keyword evidence="4" id="KW-1185">Reference proteome</keyword>
<feature type="coiled-coil region" evidence="2">
    <location>
        <begin position="31"/>
        <end position="72"/>
    </location>
</feature>
<comment type="similarity">
    <text evidence="1">Belongs to the UPF0749 family.</text>
</comment>
<gene>
    <name evidence="3" type="ordered locus">Bsel_1658</name>
</gene>
<evidence type="ECO:0000256" key="2">
    <source>
        <dbReference type="SAM" id="Coils"/>
    </source>
</evidence>
<evidence type="ECO:0000256" key="1">
    <source>
        <dbReference type="ARBA" id="ARBA00009108"/>
    </source>
</evidence>
<evidence type="ECO:0000313" key="3">
    <source>
        <dbReference type="EMBL" id="ADH99167.1"/>
    </source>
</evidence>
<keyword evidence="2" id="KW-0175">Coiled coil</keyword>
<dbReference type="Proteomes" id="UP000000271">
    <property type="component" value="Chromosome"/>
</dbReference>
<dbReference type="EMBL" id="CP001791">
    <property type="protein sequence ID" value="ADH99167.1"/>
    <property type="molecule type" value="Genomic_DNA"/>
</dbReference>
<sequence length="232" mass="26542">MKITHALLMGLVAVFAGLMIMVQTDSGAMNVSGDTRNLAELRQDLMEQKERRQELYDQIEESKAVLDQLVSEDDVEDLLFHVQESLREDAGFTEMTGEGVIIEIDLHFDETYVGGGVTHIPPYLLRLLINELNIQGARHIAIDRQRIVSSTAIREVEGRTLINGQWISYFPIQIQVLTDRPDDLRYAMLASNARDLFQYENMSFTAEVAEEITLPAYHQLPRIRYMEVVQEE</sequence>
<dbReference type="OrthoDB" id="2439649at2"/>
<dbReference type="InterPro" id="IPR010273">
    <property type="entry name" value="DUF881"/>
</dbReference>
<accession>D6XTN1</accession>
<evidence type="ECO:0000313" key="4">
    <source>
        <dbReference type="Proteomes" id="UP000000271"/>
    </source>
</evidence>
<dbReference type="PANTHER" id="PTHR37313">
    <property type="entry name" value="UPF0749 PROTEIN RV1825"/>
    <property type="match status" value="1"/>
</dbReference>
<dbReference type="eggNOG" id="COG3879">
    <property type="taxonomic scope" value="Bacteria"/>
</dbReference>
<evidence type="ECO:0008006" key="5">
    <source>
        <dbReference type="Google" id="ProtNLM"/>
    </source>
</evidence>
<dbReference type="Pfam" id="PF05949">
    <property type="entry name" value="DUF881"/>
    <property type="match status" value="1"/>
</dbReference>
<organism evidence="3 4">
    <name type="scientific">Bacillus selenitireducens (strain ATCC 700615 / DSM 15326 / MLS10)</name>
    <dbReference type="NCBI Taxonomy" id="439292"/>
    <lineage>
        <taxon>Bacteria</taxon>
        <taxon>Bacillati</taxon>
        <taxon>Bacillota</taxon>
        <taxon>Bacilli</taxon>
        <taxon>Bacillales</taxon>
        <taxon>Bacillaceae</taxon>
        <taxon>Salisediminibacterium</taxon>
    </lineage>
</organism>
<reference evidence="3" key="1">
    <citation type="submission" date="2009-10" db="EMBL/GenBank/DDBJ databases">
        <title>Complete sequence of Bacillus selenitireducens MLS10.</title>
        <authorList>
            <consortium name="US DOE Joint Genome Institute"/>
            <person name="Lucas S."/>
            <person name="Copeland A."/>
            <person name="Lapidus A."/>
            <person name="Glavina del Rio T."/>
            <person name="Dalin E."/>
            <person name="Tice H."/>
            <person name="Bruce D."/>
            <person name="Goodwin L."/>
            <person name="Pitluck S."/>
            <person name="Sims D."/>
            <person name="Brettin T."/>
            <person name="Detter J.C."/>
            <person name="Han C."/>
            <person name="Larimer F."/>
            <person name="Land M."/>
            <person name="Hauser L."/>
            <person name="Kyrpides N."/>
            <person name="Ovchinnikova G."/>
            <person name="Stolz J."/>
        </authorList>
    </citation>
    <scope>NUCLEOTIDE SEQUENCE [LARGE SCALE GENOMIC DNA]</scope>
    <source>
        <strain evidence="3">MLS10</strain>
    </source>
</reference>
<protein>
    <recommendedName>
        <fullName evidence="5">DUF881 domain-containing protein</fullName>
    </recommendedName>
</protein>
<dbReference type="STRING" id="439292.Bsel_1658"/>